<feature type="transmembrane region" description="Helical" evidence="4">
    <location>
        <begin position="295"/>
        <end position="317"/>
    </location>
</feature>
<feature type="transmembrane region" description="Helical" evidence="4">
    <location>
        <begin position="178"/>
        <end position="200"/>
    </location>
</feature>
<dbReference type="PROSITE" id="PS50850">
    <property type="entry name" value="MFS"/>
    <property type="match status" value="1"/>
</dbReference>
<dbReference type="EMBL" id="JBEPML010000001">
    <property type="protein sequence ID" value="MET3790147.1"/>
    <property type="molecule type" value="Genomic_DNA"/>
</dbReference>
<dbReference type="PANTHER" id="PTHR23534">
    <property type="entry name" value="MFS PERMEASE"/>
    <property type="match status" value="1"/>
</dbReference>
<feature type="transmembrane region" description="Helical" evidence="4">
    <location>
        <begin position="150"/>
        <end position="172"/>
    </location>
</feature>
<evidence type="ECO:0000259" key="5">
    <source>
        <dbReference type="PROSITE" id="PS50850"/>
    </source>
</evidence>
<feature type="transmembrane region" description="Helical" evidence="4">
    <location>
        <begin position="385"/>
        <end position="405"/>
    </location>
</feature>
<feature type="transmembrane region" description="Helical" evidence="4">
    <location>
        <begin position="116"/>
        <end position="138"/>
    </location>
</feature>
<evidence type="ECO:0000256" key="1">
    <source>
        <dbReference type="ARBA" id="ARBA00022692"/>
    </source>
</evidence>
<sequence>MSASGQAATGAQTPAIEREARRTALILAAAQAIVGSAAPICFALGALAGHYLLGLDKSLATAPLTGFNVGVAVGALPAAAIVRRLGQRDGFLTGTGLTALGGLIATIALFQSSFWIFAFGLLVVGFGSAFVQQFRFAAADNAPPAFKARAISFVLAGGVFTAMIGPQVVIFTKDLLEPVMFAGAFAALIVLAGIGALVLAQLRPRPLVEKAHEAVSSGRPLTEIIAKPRFITALTCAVGSYAMMTFVMTGAPLAMVGCGFTSDEATLGISWHVMAMFAPSFFTGRLISRFGAPTIVAIGFALLIGCGLVALSGIQLWQFWTALILLGLGWNFGFIGSTAIVAECYTPEEKGKVQGFHDFVLFTSVAFASLMSGAVYNAWGWDMLAWILFPLSGLCLVMLVLQTIADRRHRAA</sequence>
<protein>
    <submittedName>
        <fullName evidence="6">MFS family arabinose efflux permease</fullName>
    </submittedName>
</protein>
<dbReference type="SUPFAM" id="SSF103473">
    <property type="entry name" value="MFS general substrate transporter"/>
    <property type="match status" value="1"/>
</dbReference>
<evidence type="ECO:0000313" key="7">
    <source>
        <dbReference type="Proteomes" id="UP001549076"/>
    </source>
</evidence>
<keyword evidence="3 4" id="KW-0472">Membrane</keyword>
<evidence type="ECO:0000256" key="3">
    <source>
        <dbReference type="ARBA" id="ARBA00023136"/>
    </source>
</evidence>
<accession>A0ABV2MX30</accession>
<dbReference type="InterPro" id="IPR036259">
    <property type="entry name" value="MFS_trans_sf"/>
</dbReference>
<evidence type="ECO:0000256" key="4">
    <source>
        <dbReference type="SAM" id="Phobius"/>
    </source>
</evidence>
<dbReference type="InterPro" id="IPR020846">
    <property type="entry name" value="MFS_dom"/>
</dbReference>
<gene>
    <name evidence="6" type="ORF">ABID37_000331</name>
</gene>
<feature type="transmembrane region" description="Helical" evidence="4">
    <location>
        <begin position="230"/>
        <end position="249"/>
    </location>
</feature>
<comment type="caution">
    <text evidence="6">The sequence shown here is derived from an EMBL/GenBank/DDBJ whole genome shotgun (WGS) entry which is preliminary data.</text>
</comment>
<feature type="transmembrane region" description="Helical" evidence="4">
    <location>
        <begin position="59"/>
        <end position="79"/>
    </location>
</feature>
<feature type="transmembrane region" description="Helical" evidence="4">
    <location>
        <begin position="91"/>
        <end position="110"/>
    </location>
</feature>
<feature type="transmembrane region" description="Helical" evidence="4">
    <location>
        <begin position="359"/>
        <end position="379"/>
    </location>
</feature>
<feature type="transmembrane region" description="Helical" evidence="4">
    <location>
        <begin position="323"/>
        <end position="347"/>
    </location>
</feature>
<dbReference type="Gene3D" id="1.20.1250.20">
    <property type="entry name" value="MFS general substrate transporter like domains"/>
    <property type="match status" value="1"/>
</dbReference>
<proteinExistence type="predicted"/>
<dbReference type="PANTHER" id="PTHR23534:SF1">
    <property type="entry name" value="MAJOR FACILITATOR SUPERFAMILY PROTEIN"/>
    <property type="match status" value="1"/>
</dbReference>
<organism evidence="6 7">
    <name type="scientific">Aquamicrobium terrae</name>
    <dbReference type="NCBI Taxonomy" id="1324945"/>
    <lineage>
        <taxon>Bacteria</taxon>
        <taxon>Pseudomonadati</taxon>
        <taxon>Pseudomonadota</taxon>
        <taxon>Alphaproteobacteria</taxon>
        <taxon>Hyphomicrobiales</taxon>
        <taxon>Phyllobacteriaceae</taxon>
        <taxon>Aquamicrobium</taxon>
    </lineage>
</organism>
<keyword evidence="1 4" id="KW-0812">Transmembrane</keyword>
<evidence type="ECO:0000313" key="6">
    <source>
        <dbReference type="EMBL" id="MET3790147.1"/>
    </source>
</evidence>
<dbReference type="Pfam" id="PF07690">
    <property type="entry name" value="MFS_1"/>
    <property type="match status" value="1"/>
</dbReference>
<feature type="transmembrane region" description="Helical" evidence="4">
    <location>
        <begin position="269"/>
        <end position="288"/>
    </location>
</feature>
<feature type="domain" description="Major facilitator superfamily (MFS) profile" evidence="5">
    <location>
        <begin position="228"/>
        <end position="412"/>
    </location>
</feature>
<reference evidence="6 7" key="1">
    <citation type="submission" date="2024-06" db="EMBL/GenBank/DDBJ databases">
        <title>Genomic Encyclopedia of Type Strains, Phase IV (KMG-IV): sequencing the most valuable type-strain genomes for metagenomic binning, comparative biology and taxonomic classification.</title>
        <authorList>
            <person name="Goeker M."/>
        </authorList>
    </citation>
    <scope>NUCLEOTIDE SEQUENCE [LARGE SCALE GENOMIC DNA]</scope>
    <source>
        <strain evidence="6 7">DSM 27865</strain>
    </source>
</reference>
<name>A0ABV2MX30_9HYPH</name>
<keyword evidence="7" id="KW-1185">Reference proteome</keyword>
<keyword evidence="2 4" id="KW-1133">Transmembrane helix</keyword>
<dbReference type="Proteomes" id="UP001549076">
    <property type="component" value="Unassembled WGS sequence"/>
</dbReference>
<evidence type="ECO:0000256" key="2">
    <source>
        <dbReference type="ARBA" id="ARBA00022989"/>
    </source>
</evidence>
<dbReference type="RefSeq" id="WP_354192240.1">
    <property type="nucleotide sequence ID" value="NZ_JBEPML010000001.1"/>
</dbReference>
<feature type="transmembrane region" description="Helical" evidence="4">
    <location>
        <begin position="24"/>
        <end position="53"/>
    </location>
</feature>
<dbReference type="InterPro" id="IPR011701">
    <property type="entry name" value="MFS"/>
</dbReference>